<dbReference type="InterPro" id="IPR002052">
    <property type="entry name" value="DNA_methylase_N6_adenine_CS"/>
</dbReference>
<name>A0A2I2MH08_9BACT</name>
<gene>
    <name evidence="1" type="ORF">LFTS_01057</name>
</gene>
<accession>A0A2I2MH08</accession>
<protein>
    <submittedName>
        <fullName evidence="1">Uncharacterized protein</fullName>
    </submittedName>
</protein>
<evidence type="ECO:0000313" key="1">
    <source>
        <dbReference type="EMBL" id="SOU92430.1"/>
    </source>
</evidence>
<proteinExistence type="predicted"/>
<dbReference type="Gene3D" id="3.40.50.150">
    <property type="entry name" value="Vaccinia Virus protein VP39"/>
    <property type="match status" value="1"/>
</dbReference>
<dbReference type="EMBL" id="LT966316">
    <property type="protein sequence ID" value="SOU92430.1"/>
    <property type="molecule type" value="Genomic_DNA"/>
</dbReference>
<dbReference type="GO" id="GO:0003676">
    <property type="term" value="F:nucleic acid binding"/>
    <property type="evidence" value="ECO:0007669"/>
    <property type="project" value="InterPro"/>
</dbReference>
<dbReference type="PROSITE" id="PS00092">
    <property type="entry name" value="N6_MTASE"/>
    <property type="match status" value="1"/>
</dbReference>
<sequence>MREPFRLFHSDNMAILQTLDENSIDSIVTDPPYGLGKEPDAMNILRDWLDSGHHLAWESRVNGSPKKLIQEAGFPPIYSTTGAKLY</sequence>
<dbReference type="GO" id="GO:0032259">
    <property type="term" value="P:methylation"/>
    <property type="evidence" value="ECO:0007669"/>
    <property type="project" value="InterPro"/>
</dbReference>
<dbReference type="InterPro" id="IPR029063">
    <property type="entry name" value="SAM-dependent_MTases_sf"/>
</dbReference>
<dbReference type="RefSeq" id="WP_036082504.1">
    <property type="nucleotide sequence ID" value="NZ_JPGK01000005.1"/>
</dbReference>
<reference evidence="1" key="1">
    <citation type="submission" date="2017-12" db="EMBL/GenBank/DDBJ databases">
        <authorList>
            <consortium name="SysMetEx"/>
        </authorList>
    </citation>
    <scope>NUCLEOTIDE SEQUENCE</scope>
    <source>
        <strain evidence="1">Pb_238</strain>
    </source>
</reference>
<dbReference type="GO" id="GO:0008168">
    <property type="term" value="F:methyltransferase activity"/>
    <property type="evidence" value="ECO:0007669"/>
    <property type="project" value="InterPro"/>
</dbReference>
<dbReference type="AlphaFoldDB" id="A0A2I2MH08"/>
<dbReference type="SUPFAM" id="SSF53335">
    <property type="entry name" value="S-adenosyl-L-methionine-dependent methyltransferases"/>
    <property type="match status" value="1"/>
</dbReference>
<organism evidence="1">
    <name type="scientific">Leptospirillum ferriphilum</name>
    <dbReference type="NCBI Taxonomy" id="178606"/>
    <lineage>
        <taxon>Bacteria</taxon>
        <taxon>Pseudomonadati</taxon>
        <taxon>Nitrospirota</taxon>
        <taxon>Nitrospiria</taxon>
        <taxon>Nitrospirales</taxon>
        <taxon>Nitrospiraceae</taxon>
        <taxon>Leptospirillum</taxon>
    </lineage>
</organism>